<keyword evidence="11" id="KW-1185">Reference proteome</keyword>
<evidence type="ECO:0000259" key="9">
    <source>
        <dbReference type="PROSITE" id="PS50157"/>
    </source>
</evidence>
<evidence type="ECO:0000256" key="4">
    <source>
        <dbReference type="ARBA" id="ARBA00022771"/>
    </source>
</evidence>
<dbReference type="PROSITE" id="PS50157">
    <property type="entry name" value="ZINC_FINGER_C2H2_2"/>
    <property type="match status" value="2"/>
</dbReference>
<feature type="domain" description="C2H2-type" evidence="9">
    <location>
        <begin position="7"/>
        <end position="34"/>
    </location>
</feature>
<dbReference type="InterPro" id="IPR013087">
    <property type="entry name" value="Znf_C2H2_type"/>
</dbReference>
<dbReference type="Gene3D" id="3.30.160.60">
    <property type="entry name" value="Classic Zinc Finger"/>
    <property type="match status" value="2"/>
</dbReference>
<accession>A0ABP0EKK0</accession>
<organism evidence="10 11">
    <name type="scientific">[Candida] anglica</name>
    <dbReference type="NCBI Taxonomy" id="148631"/>
    <lineage>
        <taxon>Eukaryota</taxon>
        <taxon>Fungi</taxon>
        <taxon>Dikarya</taxon>
        <taxon>Ascomycota</taxon>
        <taxon>Saccharomycotina</taxon>
        <taxon>Pichiomycetes</taxon>
        <taxon>Debaryomycetaceae</taxon>
        <taxon>Kurtzmaniella</taxon>
    </lineage>
</organism>
<evidence type="ECO:0000256" key="3">
    <source>
        <dbReference type="ARBA" id="ARBA00022737"/>
    </source>
</evidence>
<evidence type="ECO:0000313" key="10">
    <source>
        <dbReference type="EMBL" id="CAK7921308.1"/>
    </source>
</evidence>
<evidence type="ECO:0000256" key="5">
    <source>
        <dbReference type="ARBA" id="ARBA00022833"/>
    </source>
</evidence>
<dbReference type="EMBL" id="OZ004260">
    <property type="protein sequence ID" value="CAK7921308.1"/>
    <property type="molecule type" value="Genomic_DNA"/>
</dbReference>
<proteinExistence type="predicted"/>
<evidence type="ECO:0000256" key="1">
    <source>
        <dbReference type="ARBA" id="ARBA00004123"/>
    </source>
</evidence>
<dbReference type="InterPro" id="IPR036236">
    <property type="entry name" value="Znf_C2H2_sf"/>
</dbReference>
<gene>
    <name evidence="10" type="ORF">CAAN4_H12662</name>
</gene>
<dbReference type="SMART" id="SM00355">
    <property type="entry name" value="ZnF_C2H2"/>
    <property type="match status" value="2"/>
</dbReference>
<keyword evidence="4 7" id="KW-0863">Zinc-finger</keyword>
<dbReference type="PANTHER" id="PTHR40626:SF34">
    <property type="entry name" value="ZINC FINGER PROTEIN YGR067C"/>
    <property type="match status" value="1"/>
</dbReference>
<feature type="domain" description="C2H2-type" evidence="9">
    <location>
        <begin position="35"/>
        <end position="58"/>
    </location>
</feature>
<comment type="subcellular location">
    <subcellularLocation>
        <location evidence="1">Nucleus</location>
    </subcellularLocation>
</comment>
<dbReference type="InterPro" id="IPR051059">
    <property type="entry name" value="VerF-like"/>
</dbReference>
<keyword evidence="3" id="KW-0677">Repeat</keyword>
<keyword evidence="5" id="KW-0862">Zinc</keyword>
<evidence type="ECO:0000256" key="7">
    <source>
        <dbReference type="PROSITE-ProRule" id="PRU00042"/>
    </source>
</evidence>
<sequence>MAPQKKYICAFCARAFSRSEHKQRHERSHTNEKPFHCQYCTSAFVRRDLLQRHCRTVHNVNMVPNSSNKSRKSNSISSPVSPEEIEDPYDVYKQQQGHPDNIPVSLMIPIHPNSNNILVPSAATTIHSNGVGSPPNCYTSLTVSGPNSSTSIASASISKSTDMHKSIINSISLSKKLNIVLSNFDKISILQTKESSKIHYILSNFNVILPHGLNTSREPDDYFLAWNINQSKFPILDTLGNEMDDFIDSFSNSSTISLIGRFYSKFNDYTHSLNITPIDSQKILEIECKICLLYSLLAIGASNYEDIQDCILLFMKSWNLLITNLIPRLNSNTNHVDSSPGSSSKVPNPVNFDIIHDQIMILKNLFTISYICFQLDSRLKDISSNNISSDIIFNYLDDISYIIMSHLEESVQKTYSGRSSRSSSSSSLHSTMSCISTTANGSNNIIDENMSLFWSIYILLSNYFMMNNHPPPKIYKILLGKTLNDTNNSKSSDTLVSIMENLTTSTIESLSSFNNEIVVITLSNELQSFIHYDKMFVYKSKSILHNSIILANKSFNDSDNNGGSYIFEMLKKKMIINSPTKYQGMLNNYIFNPSQSFNWNLLYISIKEFNLENYNLNINQFQESQIFSKFKFNEFFKTFFNDFNEIDNHTNIEDEEVKKDEYLKFIKYLLPFFTKNSGNNNNTNNKNTEEDSPHFFEALSNNQSQNHFINNNLGIASLPILFNHQCLKISHNSNGHWNSFEKKRFNYLLLEWYLTIVKLIIGLKNDSNIYSGNVKGHQRSTSQDSGLQSIHDMHMNQTRILNTKSKKSNEYELSNNYIFQCLIYIMKEICCKVQLPNGLTCQLRDFDEYLNFENDDFTITDGIIYCILKNLDMIMEDWMNIINNKINTNNRDNNINQSNGFLNLKKFLDDYIYSQLKLSQNNQGENVSIYTIPHRHSISVASLSTNKQVDANYILQQKQYTVQHHPGLTTVATTGTGTGSGSELGPVTIPGQIQPIHQQPQQFIQSHVFNTGKDVHLPPILPPLAKRTNNHEATHLHQYPYHEEFKTAKSDSSK</sequence>
<evidence type="ECO:0000313" key="11">
    <source>
        <dbReference type="Proteomes" id="UP001497600"/>
    </source>
</evidence>
<dbReference type="PANTHER" id="PTHR40626">
    <property type="entry name" value="MIP31509P"/>
    <property type="match status" value="1"/>
</dbReference>
<protein>
    <recommendedName>
        <fullName evidence="9">C2H2-type domain-containing protein</fullName>
    </recommendedName>
</protein>
<keyword evidence="6" id="KW-0539">Nucleus</keyword>
<feature type="region of interest" description="Disordered" evidence="8">
    <location>
        <begin position="61"/>
        <end position="84"/>
    </location>
</feature>
<dbReference type="SUPFAM" id="SSF57667">
    <property type="entry name" value="beta-beta-alpha zinc fingers"/>
    <property type="match status" value="1"/>
</dbReference>
<dbReference type="Proteomes" id="UP001497600">
    <property type="component" value="Chromosome H"/>
</dbReference>
<feature type="compositionally biased region" description="Low complexity" evidence="8">
    <location>
        <begin position="63"/>
        <end position="82"/>
    </location>
</feature>
<dbReference type="PROSITE" id="PS00028">
    <property type="entry name" value="ZINC_FINGER_C2H2_1"/>
    <property type="match status" value="2"/>
</dbReference>
<evidence type="ECO:0000256" key="8">
    <source>
        <dbReference type="SAM" id="MobiDB-lite"/>
    </source>
</evidence>
<name>A0ABP0EKK0_9ASCO</name>
<reference evidence="10 11" key="1">
    <citation type="submission" date="2024-01" db="EMBL/GenBank/DDBJ databases">
        <authorList>
            <consortium name="Genoscope - CEA"/>
            <person name="William W."/>
        </authorList>
    </citation>
    <scope>NUCLEOTIDE SEQUENCE [LARGE SCALE GENOMIC DNA]</scope>
    <source>
        <strain evidence="10 11">29B2s-10</strain>
    </source>
</reference>
<evidence type="ECO:0000256" key="6">
    <source>
        <dbReference type="ARBA" id="ARBA00023242"/>
    </source>
</evidence>
<keyword evidence="2" id="KW-0479">Metal-binding</keyword>
<evidence type="ECO:0000256" key="2">
    <source>
        <dbReference type="ARBA" id="ARBA00022723"/>
    </source>
</evidence>